<organism evidence="1 2">
    <name type="scientific">Gemmatimonas aurantiaca</name>
    <dbReference type="NCBI Taxonomy" id="173480"/>
    <lineage>
        <taxon>Bacteria</taxon>
        <taxon>Pseudomonadati</taxon>
        <taxon>Gemmatimonadota</taxon>
        <taxon>Gemmatimonadia</taxon>
        <taxon>Gemmatimonadales</taxon>
        <taxon>Gemmatimonadaceae</taxon>
        <taxon>Gemmatimonas</taxon>
    </lineage>
</organism>
<dbReference type="EMBL" id="DPIY01000004">
    <property type="protein sequence ID" value="HCT56198.1"/>
    <property type="molecule type" value="Genomic_DNA"/>
</dbReference>
<gene>
    <name evidence="1" type="ORF">DGD08_03185</name>
</gene>
<dbReference type="Proteomes" id="UP000264071">
    <property type="component" value="Unassembled WGS sequence"/>
</dbReference>
<dbReference type="PROSITE" id="PS51257">
    <property type="entry name" value="PROKAR_LIPOPROTEIN"/>
    <property type="match status" value="1"/>
</dbReference>
<evidence type="ECO:0000313" key="1">
    <source>
        <dbReference type="EMBL" id="HCT56198.1"/>
    </source>
</evidence>
<dbReference type="AlphaFoldDB" id="A0A3D4V6C3"/>
<proteinExistence type="predicted"/>
<name>A0A3D4V6C3_9BACT</name>
<protein>
    <recommendedName>
        <fullName evidence="3">Lipoprotein</fullName>
    </recommendedName>
</protein>
<evidence type="ECO:0000313" key="2">
    <source>
        <dbReference type="Proteomes" id="UP000264071"/>
    </source>
</evidence>
<evidence type="ECO:0008006" key="3">
    <source>
        <dbReference type="Google" id="ProtNLM"/>
    </source>
</evidence>
<sequence length="145" mass="16255">MTLRCVQQLALLAVIGLTTSCDRTTEPEFTNSLPVTVRIRDIEVVQTTSAFTVAIGNPGLEPIVADGCPIMQELRGFGWVTLKANFQCRPGAFLERLPGQWTWDVALVNPGFDLRVYRVRFNIWDSRGVLLPLEMRTSDAFLVTR</sequence>
<reference evidence="1 2" key="1">
    <citation type="journal article" date="2018" name="Nat. Biotechnol.">
        <title>A standardized bacterial taxonomy based on genome phylogeny substantially revises the tree of life.</title>
        <authorList>
            <person name="Parks D.H."/>
            <person name="Chuvochina M."/>
            <person name="Waite D.W."/>
            <person name="Rinke C."/>
            <person name="Skarshewski A."/>
            <person name="Chaumeil P.A."/>
            <person name="Hugenholtz P."/>
        </authorList>
    </citation>
    <scope>NUCLEOTIDE SEQUENCE [LARGE SCALE GENOMIC DNA]</scope>
    <source>
        <strain evidence="1">UBA8844</strain>
    </source>
</reference>
<accession>A0A3D4V6C3</accession>
<comment type="caution">
    <text evidence="1">The sequence shown here is derived from an EMBL/GenBank/DDBJ whole genome shotgun (WGS) entry which is preliminary data.</text>
</comment>